<feature type="signal peptide" evidence="9">
    <location>
        <begin position="1"/>
        <end position="22"/>
    </location>
</feature>
<evidence type="ECO:0000259" key="10">
    <source>
        <dbReference type="Pfam" id="PF00082"/>
    </source>
</evidence>
<evidence type="ECO:0000256" key="9">
    <source>
        <dbReference type="SAM" id="SignalP"/>
    </source>
</evidence>
<comment type="similarity">
    <text evidence="2 7 8">Belongs to the peptidase S8 family.</text>
</comment>
<dbReference type="InterPro" id="IPR015500">
    <property type="entry name" value="Peptidase_S8_subtilisin-rel"/>
</dbReference>
<feature type="domain" description="Fervidolysin-like N-terminal prodomain" evidence="11">
    <location>
        <begin position="26"/>
        <end position="98"/>
    </location>
</feature>
<keyword evidence="5 7" id="KW-0378">Hydrolase</keyword>
<evidence type="ECO:0000313" key="13">
    <source>
        <dbReference type="Proteomes" id="UP001320148"/>
    </source>
</evidence>
<dbReference type="Gene3D" id="3.40.50.200">
    <property type="entry name" value="Peptidase S8/S53 domain"/>
    <property type="match status" value="1"/>
</dbReference>
<dbReference type="Pfam" id="PF22352">
    <property type="entry name" value="K319L-like_PKD"/>
    <property type="match status" value="2"/>
</dbReference>
<dbReference type="PROSITE" id="PS00138">
    <property type="entry name" value="SUBTILASE_SER"/>
    <property type="match status" value="1"/>
</dbReference>
<evidence type="ECO:0000259" key="11">
    <source>
        <dbReference type="Pfam" id="PF22148"/>
    </source>
</evidence>
<dbReference type="InterPro" id="IPR035986">
    <property type="entry name" value="PKD_dom_sf"/>
</dbReference>
<dbReference type="SUPFAM" id="SSF49299">
    <property type="entry name" value="PKD domain"/>
    <property type="match status" value="1"/>
</dbReference>
<dbReference type="EMBL" id="AP024488">
    <property type="protein sequence ID" value="BCS98068.1"/>
    <property type="molecule type" value="Genomic_DNA"/>
</dbReference>
<dbReference type="PROSITE" id="PS51892">
    <property type="entry name" value="SUBTILASE"/>
    <property type="match status" value="1"/>
</dbReference>
<gene>
    <name evidence="12" type="ORF">DSLASN_37000</name>
</gene>
<proteinExistence type="inferred from homology"/>
<name>A0ABM7PKY8_9BACT</name>
<feature type="active site" description="Charge relay system" evidence="7">
    <location>
        <position position="175"/>
    </location>
</feature>
<evidence type="ECO:0000256" key="7">
    <source>
        <dbReference type="PROSITE-ProRule" id="PRU01240"/>
    </source>
</evidence>
<dbReference type="SUPFAM" id="SSF52743">
    <property type="entry name" value="Subtilisin-like"/>
    <property type="match status" value="1"/>
</dbReference>
<feature type="domain" description="Peptidase S8/S53" evidence="10">
    <location>
        <begin position="132"/>
        <end position="394"/>
    </location>
</feature>
<dbReference type="PANTHER" id="PTHR43806">
    <property type="entry name" value="PEPTIDASE S8"/>
    <property type="match status" value="1"/>
</dbReference>
<dbReference type="RefSeq" id="WP_236889471.1">
    <property type="nucleotide sequence ID" value="NZ_AP024488.1"/>
</dbReference>
<dbReference type="InterPro" id="IPR050131">
    <property type="entry name" value="Peptidase_S8_subtilisin-like"/>
</dbReference>
<dbReference type="InterPro" id="IPR000209">
    <property type="entry name" value="Peptidase_S8/S53_dom"/>
</dbReference>
<evidence type="ECO:0000256" key="1">
    <source>
        <dbReference type="ARBA" id="ARBA00004613"/>
    </source>
</evidence>
<dbReference type="InterPro" id="IPR036852">
    <property type="entry name" value="Peptidase_S8/S53_dom_sf"/>
</dbReference>
<dbReference type="Pfam" id="PF22148">
    <property type="entry name" value="Fervidolysin_NPro-like"/>
    <property type="match status" value="1"/>
</dbReference>
<evidence type="ECO:0000256" key="6">
    <source>
        <dbReference type="ARBA" id="ARBA00022825"/>
    </source>
</evidence>
<sequence length="600" mass="61986">MLLRTAIILSVSMVMLGSQAFALNTLKGKPLHVPGEIVVKFVPGTTAGTKGKIMQKFGLTHKRESHKPGHFTVVSHAVPDAVLETLKREGAVVYAERNAYAYALVSDPYFSYQWHMTRIDADLAWPMVTNPGAGAVVAVVDTGVRQNLEDFNQTLFVPGYDFINGDNDPNDDNSHGSHVAGTIAQSTDNNLGVAGVAYKAAIMPVKVLDRRGAGSYTAIADGIVFAADNGAHVINMSLGGSANLSVLREACDYAAARDVVIVVAAGNDATDSPSYPAAYPSCLSVSATTYLDTLAGYSNFGSSAKGSKIDIAAPGGDSGDNNGDGYADMVLQNTFSRKTEGYYFFQGTSMASPHVAGVAALVRGARPNLTAAQVEAILMGAATAMGSANFFGAGLVNAHDALEDALAFEVSNTAPQVTLGADEVITLGDGLNLTAGVVDDGLPTNSLAYEWSKVAGPSGGVVTFDTPAAVATQMHFSQAGAYTVRFTAHDGELEGSDDIIVTVNEPGTGGGALSVDAGADITVSLSSGGTVTLTGVVTGEDTLSSILWTKGKGQGKVTIQSPNTLTTAVLFSRRGTFTMTLTVSDQDETVADSVVVTVVN</sequence>
<dbReference type="InterPro" id="IPR054399">
    <property type="entry name" value="Fervidolysin-like_N_prodom"/>
</dbReference>
<keyword evidence="9" id="KW-0732">Signal</keyword>
<keyword evidence="4 7" id="KW-0645">Protease</keyword>
<dbReference type="Pfam" id="PF00082">
    <property type="entry name" value="Peptidase_S8"/>
    <property type="match status" value="1"/>
</dbReference>
<dbReference type="InterPro" id="IPR034084">
    <property type="entry name" value="Thermitase-like_dom"/>
</dbReference>
<dbReference type="PROSITE" id="PS00136">
    <property type="entry name" value="SUBTILASE_ASP"/>
    <property type="match status" value="1"/>
</dbReference>
<dbReference type="PRINTS" id="PR00723">
    <property type="entry name" value="SUBTILISIN"/>
</dbReference>
<keyword evidence="3" id="KW-0964">Secreted</keyword>
<keyword evidence="6 7" id="KW-0720">Serine protease</keyword>
<dbReference type="InterPro" id="IPR023828">
    <property type="entry name" value="Peptidase_S8_Ser-AS"/>
</dbReference>
<evidence type="ECO:0000256" key="3">
    <source>
        <dbReference type="ARBA" id="ARBA00022525"/>
    </source>
</evidence>
<protein>
    <recommendedName>
        <fullName evidence="14">Peptidase S8</fullName>
    </recommendedName>
</protein>
<evidence type="ECO:0000313" key="12">
    <source>
        <dbReference type="EMBL" id="BCS98068.1"/>
    </source>
</evidence>
<evidence type="ECO:0000256" key="8">
    <source>
        <dbReference type="RuleBase" id="RU003355"/>
    </source>
</evidence>
<dbReference type="PANTHER" id="PTHR43806:SF11">
    <property type="entry name" value="CEREVISIN-RELATED"/>
    <property type="match status" value="1"/>
</dbReference>
<feature type="active site" description="Charge relay system" evidence="7">
    <location>
        <position position="141"/>
    </location>
</feature>
<dbReference type="CDD" id="cd07484">
    <property type="entry name" value="Peptidases_S8_Thermitase_like"/>
    <property type="match status" value="1"/>
</dbReference>
<keyword evidence="13" id="KW-1185">Reference proteome</keyword>
<evidence type="ECO:0000256" key="4">
    <source>
        <dbReference type="ARBA" id="ARBA00022670"/>
    </source>
</evidence>
<reference evidence="12 13" key="1">
    <citation type="submission" date="2021-02" db="EMBL/GenBank/DDBJ databases">
        <title>Complete genome of Desulfoluna sp. strain ASN36.</title>
        <authorList>
            <person name="Takahashi A."/>
            <person name="Kojima H."/>
            <person name="Fukui M."/>
        </authorList>
    </citation>
    <scope>NUCLEOTIDE SEQUENCE [LARGE SCALE GENOMIC DNA]</scope>
    <source>
        <strain evidence="12 13">ASN36</strain>
    </source>
</reference>
<dbReference type="Gene3D" id="2.60.40.10">
    <property type="entry name" value="Immunoglobulins"/>
    <property type="match status" value="2"/>
</dbReference>
<evidence type="ECO:0008006" key="14">
    <source>
        <dbReference type="Google" id="ProtNLM"/>
    </source>
</evidence>
<dbReference type="Proteomes" id="UP001320148">
    <property type="component" value="Chromosome"/>
</dbReference>
<dbReference type="InterPro" id="IPR013783">
    <property type="entry name" value="Ig-like_fold"/>
</dbReference>
<accession>A0ABM7PKY8</accession>
<evidence type="ECO:0000256" key="5">
    <source>
        <dbReference type="ARBA" id="ARBA00022801"/>
    </source>
</evidence>
<feature type="active site" description="Charge relay system" evidence="7">
    <location>
        <position position="349"/>
    </location>
</feature>
<dbReference type="InterPro" id="IPR023827">
    <property type="entry name" value="Peptidase_S8_Asp-AS"/>
</dbReference>
<comment type="subcellular location">
    <subcellularLocation>
        <location evidence="1">Secreted</location>
    </subcellularLocation>
</comment>
<feature type="chain" id="PRO_5045982043" description="Peptidase S8" evidence="9">
    <location>
        <begin position="23"/>
        <end position="600"/>
    </location>
</feature>
<evidence type="ECO:0000256" key="2">
    <source>
        <dbReference type="ARBA" id="ARBA00011073"/>
    </source>
</evidence>
<organism evidence="12 13">
    <name type="scientific">Desulfoluna limicola</name>
    <dbReference type="NCBI Taxonomy" id="2810562"/>
    <lineage>
        <taxon>Bacteria</taxon>
        <taxon>Pseudomonadati</taxon>
        <taxon>Thermodesulfobacteriota</taxon>
        <taxon>Desulfobacteria</taxon>
        <taxon>Desulfobacterales</taxon>
        <taxon>Desulfolunaceae</taxon>
        <taxon>Desulfoluna</taxon>
    </lineage>
</organism>